<dbReference type="Proteomes" id="UP000215771">
    <property type="component" value="Unassembled WGS sequence"/>
</dbReference>
<dbReference type="PRINTS" id="PR00793">
    <property type="entry name" value="PROAMNOPTASE"/>
</dbReference>
<feature type="domain" description="AB hydrolase-1" evidence="3">
    <location>
        <begin position="66"/>
        <end position="207"/>
    </location>
</feature>
<dbReference type="Gene3D" id="3.40.50.1820">
    <property type="entry name" value="alpha/beta hydrolase"/>
    <property type="match status" value="1"/>
</dbReference>
<reference evidence="4 5" key="1">
    <citation type="submission" date="2017-08" db="EMBL/GenBank/DDBJ databases">
        <authorList>
            <person name="de Groot N.N."/>
        </authorList>
    </citation>
    <scope>NUCLEOTIDE SEQUENCE [LARGE SCALE GENOMIC DNA]</scope>
    <source>
        <strain evidence="4 5">NBT06-6</strain>
    </source>
</reference>
<evidence type="ECO:0000259" key="3">
    <source>
        <dbReference type="Pfam" id="PF00561"/>
    </source>
</evidence>
<dbReference type="InterPro" id="IPR029058">
    <property type="entry name" value="AB_hydrolase_fold"/>
</dbReference>
<keyword evidence="2" id="KW-0378">Hydrolase</keyword>
<sequence>MAVSILAAPQLLRCRRARMRHMLSTLIPHGFQIREHVIRVPWDRTDASLGTLELFARELYTDPDAPPLAYFQGGPGNPGPRMLMGWIPEALKHYRVFLIDERGTGRSTRIDATQCTLLDAAHLSRLRPPDIAADAEDLRRHLGFDTWDILGNSFGGICVGAYLSYFPEGIGRAMMTGVVPPFGTTPEEFNRQSVALMAQRVERFYAAVPWAEGRVREVCAHLADTEEFLPTGERLTPERFRFVGVRLGEETGADTLAMLLEAPFHRGAHKRLRTDFLAAAGAMLSLAPNPLWAVVHDQIFAGLTPQPTNWPGARTYEEAEGFSVHADPRSDAPFYLMGNAFFPFHFDQDPALRPFREAVEDIAQRTGQRPSVDADALRANDTPAAVLLYEDDLFVPFDYASAQAAQIPNLSVTTHPTYQHDGIYLHGDEVFRQVHAALPPDRA</sequence>
<comment type="similarity">
    <text evidence="1">Belongs to the peptidase S33 family.</text>
</comment>
<protein>
    <recommendedName>
        <fullName evidence="3">AB hydrolase-1 domain-containing protein</fullName>
    </recommendedName>
</protein>
<dbReference type="PANTHER" id="PTHR43248">
    <property type="entry name" value="2-SUCCINYL-6-HYDROXY-2,4-CYCLOHEXADIENE-1-CARBOXYLATE SYNTHASE"/>
    <property type="match status" value="1"/>
</dbReference>
<name>A0A269PAJ4_9CORY</name>
<dbReference type="InterPro" id="IPR051601">
    <property type="entry name" value="Serine_prot/Carboxylest_S33"/>
</dbReference>
<dbReference type="PANTHER" id="PTHR43248:SF2">
    <property type="entry name" value="PROLYL AMINOPEPTIDASE"/>
    <property type="match status" value="1"/>
</dbReference>
<accession>A0A269PAJ4</accession>
<dbReference type="GO" id="GO:0004177">
    <property type="term" value="F:aminopeptidase activity"/>
    <property type="evidence" value="ECO:0007669"/>
    <property type="project" value="UniProtKB-EC"/>
</dbReference>
<dbReference type="Pfam" id="PF00561">
    <property type="entry name" value="Abhydrolase_1"/>
    <property type="match status" value="1"/>
</dbReference>
<dbReference type="EMBL" id="NQMQ01000026">
    <property type="protein sequence ID" value="PAJ68474.1"/>
    <property type="molecule type" value="Genomic_DNA"/>
</dbReference>
<comment type="caution">
    <text evidence="4">The sequence shown here is derived from an EMBL/GenBank/DDBJ whole genome shotgun (WGS) entry which is preliminary data.</text>
</comment>
<organism evidence="4 5">
    <name type="scientific">Corynebacterium hadale</name>
    <dbReference type="NCBI Taxonomy" id="2026255"/>
    <lineage>
        <taxon>Bacteria</taxon>
        <taxon>Bacillati</taxon>
        <taxon>Actinomycetota</taxon>
        <taxon>Actinomycetes</taxon>
        <taxon>Mycobacteriales</taxon>
        <taxon>Corynebacteriaceae</taxon>
        <taxon>Corynebacterium</taxon>
    </lineage>
</organism>
<evidence type="ECO:0000313" key="5">
    <source>
        <dbReference type="Proteomes" id="UP000215771"/>
    </source>
</evidence>
<dbReference type="InterPro" id="IPR002410">
    <property type="entry name" value="Peptidase_S33"/>
</dbReference>
<evidence type="ECO:0000256" key="2">
    <source>
        <dbReference type="ARBA" id="ARBA00022801"/>
    </source>
</evidence>
<dbReference type="AlphaFoldDB" id="A0A269PAJ4"/>
<gene>
    <name evidence="4" type="ORF">CIG21_10705</name>
</gene>
<evidence type="ECO:0000313" key="4">
    <source>
        <dbReference type="EMBL" id="PAJ68474.1"/>
    </source>
</evidence>
<dbReference type="SUPFAM" id="SSF53474">
    <property type="entry name" value="alpha/beta-Hydrolases"/>
    <property type="match status" value="1"/>
</dbReference>
<evidence type="ECO:0000256" key="1">
    <source>
        <dbReference type="ARBA" id="ARBA00010088"/>
    </source>
</evidence>
<dbReference type="InterPro" id="IPR000073">
    <property type="entry name" value="AB_hydrolase_1"/>
</dbReference>
<proteinExistence type="inferred from homology"/>
<dbReference type="GO" id="GO:0006508">
    <property type="term" value="P:proteolysis"/>
    <property type="evidence" value="ECO:0007669"/>
    <property type="project" value="InterPro"/>
</dbReference>